<evidence type="ECO:0000259" key="12">
    <source>
        <dbReference type="PROSITE" id="PS51094"/>
    </source>
</evidence>
<protein>
    <recommendedName>
        <fullName evidence="10">Ascorbate-specific PTS system EIIA component</fullName>
    </recommendedName>
    <alternativeName>
        <fullName evidence="11">Ascorbate-specific phosphotransferase enzyme IIA component</fullName>
    </alternativeName>
</protein>
<keyword evidence="4" id="KW-0597">Phosphoprotein</keyword>
<dbReference type="Gene3D" id="3.40.930.10">
    <property type="entry name" value="Mannitol-specific EII, Chain A"/>
    <property type="match status" value="1"/>
</dbReference>
<dbReference type="Pfam" id="PF00359">
    <property type="entry name" value="PTS_EIIA_2"/>
    <property type="match status" value="1"/>
</dbReference>
<feature type="domain" description="PRD" evidence="14">
    <location>
        <begin position="184"/>
        <end position="285"/>
    </location>
</feature>
<name>A0A0J1L3D3_NIACI</name>
<evidence type="ECO:0000256" key="11">
    <source>
        <dbReference type="ARBA" id="ARBA00042072"/>
    </source>
</evidence>
<organism evidence="15 16">
    <name type="scientific">Niallia circulans</name>
    <name type="common">Bacillus circulans</name>
    <dbReference type="NCBI Taxonomy" id="1397"/>
    <lineage>
        <taxon>Bacteria</taxon>
        <taxon>Bacillati</taxon>
        <taxon>Bacillota</taxon>
        <taxon>Bacilli</taxon>
        <taxon>Bacillales</taxon>
        <taxon>Bacillaceae</taxon>
        <taxon>Niallia</taxon>
    </lineage>
</organism>
<dbReference type="GO" id="GO:0009401">
    <property type="term" value="P:phosphoenolpyruvate-dependent sugar phosphotransferase system"/>
    <property type="evidence" value="ECO:0007669"/>
    <property type="project" value="UniProtKB-KW"/>
</dbReference>
<feature type="domain" description="PRD" evidence="14">
    <location>
        <begin position="289"/>
        <end position="396"/>
    </location>
</feature>
<dbReference type="Gene3D" id="3.40.50.2300">
    <property type="match status" value="1"/>
</dbReference>
<evidence type="ECO:0000256" key="10">
    <source>
        <dbReference type="ARBA" id="ARBA00041175"/>
    </source>
</evidence>
<keyword evidence="8" id="KW-0010">Activator</keyword>
<evidence type="ECO:0000256" key="6">
    <source>
        <dbReference type="ARBA" id="ARBA00022683"/>
    </source>
</evidence>
<dbReference type="InterPro" id="IPR002178">
    <property type="entry name" value="PTS_EIIA_type-2_dom"/>
</dbReference>
<dbReference type="PROSITE" id="PS51372">
    <property type="entry name" value="PRD_2"/>
    <property type="match status" value="2"/>
</dbReference>
<dbReference type="InterPro" id="IPR036634">
    <property type="entry name" value="PRD_sf"/>
</dbReference>
<dbReference type="GO" id="GO:0016301">
    <property type="term" value="F:kinase activity"/>
    <property type="evidence" value="ECO:0007669"/>
    <property type="project" value="UniProtKB-KW"/>
</dbReference>
<evidence type="ECO:0000256" key="7">
    <source>
        <dbReference type="ARBA" id="ARBA00022777"/>
    </source>
</evidence>
<comment type="subcellular location">
    <subcellularLocation>
        <location evidence="1">Cytoplasm</location>
    </subcellularLocation>
</comment>
<comment type="function">
    <text evidence="9">The phosphoenolpyruvate-dependent sugar phosphotransferase system (sugar PTS), a major carbohydrate active transport system, catalyzes the phosphorylation of incoming sugar substrates concomitantly with their translocation across the cell membrane. The enzyme II UlaABC PTS system is involved in ascorbate transport.</text>
</comment>
<dbReference type="Pfam" id="PF00874">
    <property type="entry name" value="PRD"/>
    <property type="match status" value="1"/>
</dbReference>
<dbReference type="InterPro" id="IPR036388">
    <property type="entry name" value="WH-like_DNA-bd_sf"/>
</dbReference>
<dbReference type="GO" id="GO:0006355">
    <property type="term" value="P:regulation of DNA-templated transcription"/>
    <property type="evidence" value="ECO:0007669"/>
    <property type="project" value="InterPro"/>
</dbReference>
<evidence type="ECO:0000259" key="14">
    <source>
        <dbReference type="PROSITE" id="PS51372"/>
    </source>
</evidence>
<dbReference type="InterPro" id="IPR013011">
    <property type="entry name" value="PTS_EIIB_2"/>
</dbReference>
<keyword evidence="7" id="KW-0418">Kinase</keyword>
<dbReference type="PANTHER" id="PTHR36203:SF1">
    <property type="entry name" value="ASCORBATE-SPECIFIC PTS SYSTEM EIIA COMPONENT"/>
    <property type="match status" value="1"/>
</dbReference>
<dbReference type="Pfam" id="PF05043">
    <property type="entry name" value="Mga"/>
    <property type="match status" value="1"/>
</dbReference>
<dbReference type="PATRIC" id="fig|1397.4.peg.2644"/>
<dbReference type="EMBL" id="LDPH01000025">
    <property type="protein sequence ID" value="KLV23480.1"/>
    <property type="molecule type" value="Genomic_DNA"/>
</dbReference>
<keyword evidence="5" id="KW-0808">Transferase</keyword>
<evidence type="ECO:0000256" key="1">
    <source>
        <dbReference type="ARBA" id="ARBA00004496"/>
    </source>
</evidence>
<evidence type="ECO:0000256" key="4">
    <source>
        <dbReference type="ARBA" id="ARBA00022553"/>
    </source>
</evidence>
<evidence type="ECO:0000256" key="8">
    <source>
        <dbReference type="ARBA" id="ARBA00023159"/>
    </source>
</evidence>
<comment type="caution">
    <text evidence="15">The sequence shown here is derived from an EMBL/GenBank/DDBJ whole genome shotgun (WGS) entry which is preliminary data.</text>
</comment>
<accession>A0A0J1L3D3</accession>
<dbReference type="RefSeq" id="WP_047943921.1">
    <property type="nucleotide sequence ID" value="NZ_LDPH01000025.1"/>
</dbReference>
<evidence type="ECO:0000259" key="13">
    <source>
        <dbReference type="PROSITE" id="PS51099"/>
    </source>
</evidence>
<dbReference type="GO" id="GO:0008982">
    <property type="term" value="F:protein-N(PI)-phosphohistidine-sugar phosphotransferase activity"/>
    <property type="evidence" value="ECO:0007669"/>
    <property type="project" value="InterPro"/>
</dbReference>
<evidence type="ECO:0000256" key="9">
    <source>
        <dbReference type="ARBA" id="ARBA00037387"/>
    </source>
</evidence>
<dbReference type="OrthoDB" id="369398at2"/>
<evidence type="ECO:0000256" key="3">
    <source>
        <dbReference type="ARBA" id="ARBA00022490"/>
    </source>
</evidence>
<dbReference type="InterPro" id="IPR011608">
    <property type="entry name" value="PRD"/>
</dbReference>
<dbReference type="Proteomes" id="UP000036045">
    <property type="component" value="Unassembled WGS sequence"/>
</dbReference>
<dbReference type="PROSITE" id="PS51094">
    <property type="entry name" value="PTS_EIIA_TYPE_2"/>
    <property type="match status" value="1"/>
</dbReference>
<dbReference type="GO" id="GO:0005737">
    <property type="term" value="C:cytoplasm"/>
    <property type="evidence" value="ECO:0007669"/>
    <property type="project" value="UniProtKB-SubCell"/>
</dbReference>
<dbReference type="AlphaFoldDB" id="A0A0J1L3D3"/>
<dbReference type="InterPro" id="IPR051351">
    <property type="entry name" value="Ascorbate-PTS_EIIA_comp"/>
</dbReference>
<dbReference type="SUPFAM" id="SSF52794">
    <property type="entry name" value="PTS system IIB component-like"/>
    <property type="match status" value="1"/>
</dbReference>
<evidence type="ECO:0000256" key="2">
    <source>
        <dbReference type="ARBA" id="ARBA00022448"/>
    </source>
</evidence>
<dbReference type="CDD" id="cd00211">
    <property type="entry name" value="PTS_IIA_fru"/>
    <property type="match status" value="1"/>
</dbReference>
<evidence type="ECO:0000313" key="15">
    <source>
        <dbReference type="EMBL" id="KLV23480.1"/>
    </source>
</evidence>
<evidence type="ECO:0000313" key="16">
    <source>
        <dbReference type="Proteomes" id="UP000036045"/>
    </source>
</evidence>
<proteinExistence type="predicted"/>
<evidence type="ECO:0000256" key="5">
    <source>
        <dbReference type="ARBA" id="ARBA00022679"/>
    </source>
</evidence>
<feature type="domain" description="PTS EIIB type-2" evidence="13">
    <location>
        <begin position="401"/>
        <end position="488"/>
    </location>
</feature>
<dbReference type="PANTHER" id="PTHR36203">
    <property type="entry name" value="ASCORBATE-SPECIFIC PTS SYSTEM EIIA COMPONENT"/>
    <property type="match status" value="1"/>
</dbReference>
<keyword evidence="2" id="KW-0813">Transport</keyword>
<dbReference type="PROSITE" id="PS51099">
    <property type="entry name" value="PTS_EIIB_TYPE_2"/>
    <property type="match status" value="1"/>
</dbReference>
<dbReference type="Gene3D" id="1.10.10.10">
    <property type="entry name" value="Winged helix-like DNA-binding domain superfamily/Winged helix DNA-binding domain"/>
    <property type="match status" value="1"/>
</dbReference>
<keyword evidence="6" id="KW-0598">Phosphotransferase system</keyword>
<dbReference type="InterPro" id="IPR007737">
    <property type="entry name" value="Mga_HTH"/>
</dbReference>
<feature type="domain" description="PTS EIIA type-2" evidence="12">
    <location>
        <begin position="542"/>
        <end position="683"/>
    </location>
</feature>
<dbReference type="SUPFAM" id="SSF63520">
    <property type="entry name" value="PTS-regulatory domain, PRD"/>
    <property type="match status" value="1"/>
</dbReference>
<sequence>MYLDERSNILLKEVLSNPDTSNIKLEKKFQLSRRQVSYSFQKINDWLESNNYPAIKRTNGGKFIISPVIMELFAEKTDEQVDKHYIPSETERAQFILLYIISSSEELSLLHFTTALGVSKNTVLRDMKNVQQMIEPYELEVSYSRMKGYELKGKEWDVRKLLVEVLENILSIYNGEVYIQKFIDISKDNLTTIKERLAEVESSLHLQFIDERINLLPYILAVILKRIQQGKVIQDFYHIDYRALSDTKEFIAAEILIKDMKSIPKEEHLFLTLQLLTSKILSAQFLADHQIPELTRTLEQFLHTFEYKACIAFKDKAALLERLVLHMKPAYYRMKYNLTTNYTMMEKVSEEFETIHFIVKDSISPVEEYIGCPIPESELMFITIFIGGHLISSGETIQKKKKAVVVCPNGVSISRLMESTLRELFPEFYFYQALSIREFQQLNYQVDIIFSPVPLQTDTKQFVINRILTDFEKVQLRQRVLREIFDLNTSVINIEQLMGKIEKYASIKDKESLRSTLQEHFSITTTIDSQESIAKTDLSLSSLLAPDMITVVKRIEGWQQGIQLAAEKLLNNGSITENYIAEMVKQYPTMVQHILLRNVIAIPHAGPEDGVNKVGMSLLKIEEGIPYNDNICVHFIVVLASTDKHKHLYALRQLMSLSKNEEDISNLKNSNDSNQIYEIIKKYS</sequence>
<keyword evidence="16" id="KW-1185">Reference proteome</keyword>
<keyword evidence="15" id="KW-0762">Sugar transport</keyword>
<dbReference type="SUPFAM" id="SSF55804">
    <property type="entry name" value="Phoshotransferase/anion transport protein"/>
    <property type="match status" value="1"/>
</dbReference>
<gene>
    <name evidence="15" type="ORF">ABW02_19530</name>
</gene>
<keyword evidence="3" id="KW-0963">Cytoplasm</keyword>
<dbReference type="Gene3D" id="1.10.1790.10">
    <property type="entry name" value="PRD domain"/>
    <property type="match status" value="1"/>
</dbReference>
<reference evidence="15 16" key="1">
    <citation type="submission" date="2015-05" db="EMBL/GenBank/DDBJ databases">
        <title>Whole genome sequence and identification of bacterial endophytes from Costus igneus.</title>
        <authorList>
            <person name="Lee Y.P."/>
            <person name="Gan H.M."/>
            <person name="Eng W."/>
            <person name="Wheatley M.S."/>
            <person name="Caraballo A."/>
            <person name="Polter S."/>
            <person name="Savka M.A."/>
            <person name="Hudson A.O."/>
        </authorList>
    </citation>
    <scope>NUCLEOTIDE SEQUENCE [LARGE SCALE GENOMIC DNA]</scope>
    <source>
        <strain evidence="15 16">RIT379</strain>
    </source>
</reference>
<dbReference type="CDD" id="cd05568">
    <property type="entry name" value="PTS_IIB_bgl_like"/>
    <property type="match status" value="1"/>
</dbReference>
<dbReference type="InterPro" id="IPR016152">
    <property type="entry name" value="PTrfase/Anion_transptr"/>
</dbReference>
<dbReference type="InterPro" id="IPR036095">
    <property type="entry name" value="PTS_EIIB-like_sf"/>
</dbReference>